<feature type="region of interest" description="Disordered" evidence="7">
    <location>
        <begin position="219"/>
        <end position="324"/>
    </location>
</feature>
<keyword evidence="11" id="KW-1185">Reference proteome</keyword>
<accession>A0A0F8A3F3</accession>
<dbReference type="InterPro" id="IPR000420">
    <property type="entry name" value="Yeast_PIR_rpt"/>
</dbReference>
<comment type="similarity">
    <text evidence="6">Belongs to the PIR protein family.</text>
</comment>
<dbReference type="GO" id="GO:0009277">
    <property type="term" value="C:fungal-type cell wall"/>
    <property type="evidence" value="ECO:0007669"/>
    <property type="project" value="TreeGrafter"/>
</dbReference>
<protein>
    <recommendedName>
        <fullName evidence="9">Cell wall mannoprotein PIR1-like C-terminal domain-containing protein</fullName>
    </recommendedName>
</protein>
<keyword evidence="4 8" id="KW-0732">Signal</keyword>
<dbReference type="Pfam" id="PF00399">
    <property type="entry name" value="PIR"/>
    <property type="match status" value="1"/>
</dbReference>
<dbReference type="Proteomes" id="UP000054481">
    <property type="component" value="Unassembled WGS sequence"/>
</dbReference>
<dbReference type="GO" id="GO:0031505">
    <property type="term" value="P:fungal-type cell wall organization"/>
    <property type="evidence" value="ECO:0007669"/>
    <property type="project" value="UniProtKB-ARBA"/>
</dbReference>
<dbReference type="EMBL" id="KQ030563">
    <property type="protein sequence ID" value="KJZ71729.1"/>
    <property type="molecule type" value="Genomic_DNA"/>
</dbReference>
<proteinExistence type="inferred from homology"/>
<dbReference type="InterPro" id="IPR051153">
    <property type="entry name" value="Yeast_CWMannoprotein_PIR"/>
</dbReference>
<organism evidence="10 11">
    <name type="scientific">Hirsutella minnesotensis 3608</name>
    <dbReference type="NCBI Taxonomy" id="1043627"/>
    <lineage>
        <taxon>Eukaryota</taxon>
        <taxon>Fungi</taxon>
        <taxon>Dikarya</taxon>
        <taxon>Ascomycota</taxon>
        <taxon>Pezizomycotina</taxon>
        <taxon>Sordariomycetes</taxon>
        <taxon>Hypocreomycetidae</taxon>
        <taxon>Hypocreales</taxon>
        <taxon>Ophiocordycipitaceae</taxon>
        <taxon>Hirsutella</taxon>
    </lineage>
</organism>
<evidence type="ECO:0000256" key="4">
    <source>
        <dbReference type="ARBA" id="ARBA00022729"/>
    </source>
</evidence>
<dbReference type="AlphaFoldDB" id="A0A0F8A3F3"/>
<evidence type="ECO:0000256" key="2">
    <source>
        <dbReference type="ARBA" id="ARBA00022512"/>
    </source>
</evidence>
<keyword evidence="3" id="KW-0964">Secreted</keyword>
<evidence type="ECO:0000259" key="9">
    <source>
        <dbReference type="Pfam" id="PF22799"/>
    </source>
</evidence>
<evidence type="ECO:0000313" key="11">
    <source>
        <dbReference type="Proteomes" id="UP000054481"/>
    </source>
</evidence>
<evidence type="ECO:0000313" key="10">
    <source>
        <dbReference type="EMBL" id="KJZ71729.1"/>
    </source>
</evidence>
<name>A0A0F8A3F3_9HYPO</name>
<feature type="chain" id="PRO_5002526550" description="Cell wall mannoprotein PIR1-like C-terminal domain-containing protein" evidence="8">
    <location>
        <begin position="19"/>
        <end position="345"/>
    </location>
</feature>
<feature type="compositionally biased region" description="Low complexity" evidence="7">
    <location>
        <begin position="265"/>
        <end position="289"/>
    </location>
</feature>
<keyword evidence="2" id="KW-0134">Cell wall</keyword>
<evidence type="ECO:0000256" key="8">
    <source>
        <dbReference type="SAM" id="SignalP"/>
    </source>
</evidence>
<comment type="subcellular location">
    <subcellularLocation>
        <location evidence="1">Secreted</location>
        <location evidence="1">Cell wall</location>
    </subcellularLocation>
</comment>
<feature type="domain" description="Cell wall mannoprotein PIR1-like C-terminal" evidence="9">
    <location>
        <begin position="83"/>
        <end position="156"/>
    </location>
</feature>
<evidence type="ECO:0000256" key="7">
    <source>
        <dbReference type="SAM" id="MobiDB-lite"/>
    </source>
</evidence>
<gene>
    <name evidence="10" type="ORF">HIM_08871</name>
</gene>
<dbReference type="OrthoDB" id="5415592at2759"/>
<dbReference type="InterPro" id="IPR054508">
    <property type="entry name" value="PIR1-like_C"/>
</dbReference>
<dbReference type="GO" id="GO:0005199">
    <property type="term" value="F:structural constituent of cell wall"/>
    <property type="evidence" value="ECO:0007669"/>
    <property type="project" value="InterPro"/>
</dbReference>
<evidence type="ECO:0000256" key="1">
    <source>
        <dbReference type="ARBA" id="ARBA00004191"/>
    </source>
</evidence>
<reference evidence="10 11" key="1">
    <citation type="journal article" date="2014" name="Genome Biol. Evol.">
        <title>Comparative genomics and transcriptomics analyses reveal divergent lifestyle features of nematode endoparasitic fungus Hirsutella minnesotensis.</title>
        <authorList>
            <person name="Lai Y."/>
            <person name="Liu K."/>
            <person name="Zhang X."/>
            <person name="Zhang X."/>
            <person name="Li K."/>
            <person name="Wang N."/>
            <person name="Shu C."/>
            <person name="Wu Y."/>
            <person name="Wang C."/>
            <person name="Bushley K.E."/>
            <person name="Xiang M."/>
            <person name="Liu X."/>
        </authorList>
    </citation>
    <scope>NUCLEOTIDE SEQUENCE [LARGE SCALE GENOMIC DNA]</scope>
    <source>
        <strain evidence="10 11">3608</strain>
    </source>
</reference>
<keyword evidence="5" id="KW-0677">Repeat</keyword>
<sequence length="345" mass="34812">MRWSSFAIVGGLAASASAKFDMSGAVVDTVIPNGQTPQGCQTSQDGQFQVHVEPMGGQTKSRRSLQKRACGGGSTLVMALKDGVLTDAKKRTGYIASNYQFQFDGPPQAGALYTGGFSVCGNGSLALGGSSVFYRCLSGNFYNLYDRSWAAQCSPVTIEAMPCDASENQPSTPTGNVVGTSMMATTMVTVLSDGQPQVVPTSVPIPMCQIGDGQVQAHTTPCAEASQSSQAPEKAPVSQIGDGQPQAPMPSEAPVSEGGDGQIVAPPESAPAAPQSPSAPAPSSSQEAATGAPSQSGVAAPTGQPQAPPSNPTATQQPVTAGSDKMMPGLSVGLAMAVAAVALCL</sequence>
<evidence type="ECO:0000256" key="3">
    <source>
        <dbReference type="ARBA" id="ARBA00022525"/>
    </source>
</evidence>
<dbReference type="PANTHER" id="PTHR47254">
    <property type="entry name" value="CELL WALL MANNOPROTEIN CIS3-RELATED"/>
    <property type="match status" value="1"/>
</dbReference>
<evidence type="ECO:0000256" key="6">
    <source>
        <dbReference type="ARBA" id="ARBA00038219"/>
    </source>
</evidence>
<dbReference type="Pfam" id="PF22799">
    <property type="entry name" value="PIR1-like_C"/>
    <property type="match status" value="1"/>
</dbReference>
<dbReference type="PANTHER" id="PTHR47254:SF1">
    <property type="entry name" value="CELL WALL MANNOPROTEIN CIS3-RELATED"/>
    <property type="match status" value="1"/>
</dbReference>
<feature type="signal peptide" evidence="8">
    <location>
        <begin position="1"/>
        <end position="18"/>
    </location>
</feature>
<evidence type="ECO:0000256" key="5">
    <source>
        <dbReference type="ARBA" id="ARBA00022737"/>
    </source>
</evidence>